<evidence type="ECO:0000256" key="7">
    <source>
        <dbReference type="PIRSR" id="PIRSR600223-1"/>
    </source>
</evidence>
<dbReference type="PANTHER" id="PTHR43390:SF1">
    <property type="entry name" value="CHLOROPLAST PROCESSING PEPTIDASE"/>
    <property type="match status" value="1"/>
</dbReference>
<dbReference type="AlphaFoldDB" id="A0A5C5WRQ7"/>
<evidence type="ECO:0000256" key="4">
    <source>
        <dbReference type="ARBA" id="ARBA00019232"/>
    </source>
</evidence>
<dbReference type="InterPro" id="IPR036286">
    <property type="entry name" value="LexA/Signal_pep-like_sf"/>
</dbReference>
<dbReference type="CDD" id="cd06530">
    <property type="entry name" value="S26_SPase_I"/>
    <property type="match status" value="1"/>
</dbReference>
<proteinExistence type="inferred from homology"/>
<dbReference type="GO" id="GO:0004252">
    <property type="term" value="F:serine-type endopeptidase activity"/>
    <property type="evidence" value="ECO:0007669"/>
    <property type="project" value="InterPro"/>
</dbReference>
<dbReference type="InterPro" id="IPR019757">
    <property type="entry name" value="Pept_S26A_signal_pept_1_Lys-AS"/>
</dbReference>
<dbReference type="InterPro" id="IPR000223">
    <property type="entry name" value="Pept_S26A_signal_pept_1"/>
</dbReference>
<sequence length="358" mass="39629">MSAIAVLGIAAPLWVMFDSRQPDRPTADFAVSGFSMAPTLLGPAEILKCPQCAYSGPFPIHVSDISSGPGAIGQDGHQATGPCPQCAAKLQRTGQIRPADRLIRTDQQAPIRRGDLVAISRASQEHVKRIVAVPGDVIDLNGDQLTTNGEPIQKLLWRDDLVTAKPTVLVYQDTDQFSSRWQRQDDWFIYHHVNPYRGGTPSPVMDDYAVNLNIARRLEPATDLYVTDTRDGQLLRDAEVRIWKPDAGELSKPLVGPTHPIAIRWYHSNDPTNEVDNRLCQIEVRRLIVYRLGPRDDRSKYPMHLGDNEYFVLGDNVPISVDSREWGTVSAKQILGRVSLVRSPVGLSSNATARSTTP</sequence>
<dbReference type="EC" id="3.4.21.89" evidence="3"/>
<dbReference type="Pfam" id="PF10502">
    <property type="entry name" value="Peptidase_S26"/>
    <property type="match status" value="2"/>
</dbReference>
<dbReference type="EMBL" id="SJPI01000001">
    <property type="protein sequence ID" value="TWT52885.1"/>
    <property type="molecule type" value="Genomic_DNA"/>
</dbReference>
<comment type="caution">
    <text evidence="9">The sequence shown here is derived from an EMBL/GenBank/DDBJ whole genome shotgun (WGS) entry which is preliminary data.</text>
</comment>
<dbReference type="PROSITE" id="PS00760">
    <property type="entry name" value="SPASE_I_2"/>
    <property type="match status" value="1"/>
</dbReference>
<reference evidence="9 10" key="1">
    <citation type="submission" date="2019-02" db="EMBL/GenBank/DDBJ databases">
        <title>Deep-cultivation of Planctomycetes and their phenomic and genomic characterization uncovers novel biology.</title>
        <authorList>
            <person name="Wiegand S."/>
            <person name="Jogler M."/>
            <person name="Boedeker C."/>
            <person name="Pinto D."/>
            <person name="Vollmers J."/>
            <person name="Rivas-Marin E."/>
            <person name="Kohn T."/>
            <person name="Peeters S.H."/>
            <person name="Heuer A."/>
            <person name="Rast P."/>
            <person name="Oberbeckmann S."/>
            <person name="Bunk B."/>
            <person name="Jeske O."/>
            <person name="Meyerdierks A."/>
            <person name="Storesund J.E."/>
            <person name="Kallscheuer N."/>
            <person name="Luecker S."/>
            <person name="Lage O.M."/>
            <person name="Pohl T."/>
            <person name="Merkel B.J."/>
            <person name="Hornburger P."/>
            <person name="Mueller R.-W."/>
            <person name="Bruemmer F."/>
            <person name="Labrenz M."/>
            <person name="Spormann A.M."/>
            <person name="Op Den Camp H."/>
            <person name="Overmann J."/>
            <person name="Amann R."/>
            <person name="Jetten M.S.M."/>
            <person name="Mascher T."/>
            <person name="Medema M.H."/>
            <person name="Devos D.P."/>
            <person name="Kaster A.-K."/>
            <person name="Ovreas L."/>
            <person name="Rohde M."/>
            <person name="Galperin M.Y."/>
            <person name="Jogler C."/>
        </authorList>
    </citation>
    <scope>NUCLEOTIDE SEQUENCE [LARGE SCALE GENOMIC DNA]</scope>
    <source>
        <strain evidence="9 10">Pla22</strain>
    </source>
</reference>
<evidence type="ECO:0000256" key="6">
    <source>
        <dbReference type="ARBA" id="ARBA00029906"/>
    </source>
</evidence>
<dbReference type="PANTHER" id="PTHR43390">
    <property type="entry name" value="SIGNAL PEPTIDASE I"/>
    <property type="match status" value="1"/>
</dbReference>
<dbReference type="PRINTS" id="PR00727">
    <property type="entry name" value="LEADERPTASE"/>
</dbReference>
<dbReference type="Gene3D" id="2.10.109.10">
    <property type="entry name" value="Umud Fragment, subunit A"/>
    <property type="match status" value="2"/>
</dbReference>
<feature type="domain" description="Peptidase S26" evidence="8">
    <location>
        <begin position="93"/>
        <end position="156"/>
    </location>
</feature>
<keyword evidence="10" id="KW-1185">Reference proteome</keyword>
<protein>
    <recommendedName>
        <fullName evidence="4">Signal peptidase I</fullName>
        <ecNumber evidence="3">3.4.21.89</ecNumber>
    </recommendedName>
    <alternativeName>
        <fullName evidence="6">Leader peptidase I</fullName>
    </alternativeName>
</protein>
<feature type="domain" description="Peptidase S26" evidence="8">
    <location>
        <begin position="305"/>
        <end position="340"/>
    </location>
</feature>
<evidence type="ECO:0000313" key="10">
    <source>
        <dbReference type="Proteomes" id="UP000316598"/>
    </source>
</evidence>
<dbReference type="RefSeq" id="WP_146513188.1">
    <property type="nucleotide sequence ID" value="NZ_SJPI01000001.1"/>
</dbReference>
<evidence type="ECO:0000256" key="2">
    <source>
        <dbReference type="ARBA" id="ARBA00009370"/>
    </source>
</evidence>
<feature type="active site" evidence="7">
    <location>
        <position position="128"/>
    </location>
</feature>
<evidence type="ECO:0000256" key="3">
    <source>
        <dbReference type="ARBA" id="ARBA00013208"/>
    </source>
</evidence>
<evidence type="ECO:0000313" key="9">
    <source>
        <dbReference type="EMBL" id="TWT52885.1"/>
    </source>
</evidence>
<dbReference type="InterPro" id="IPR019758">
    <property type="entry name" value="Pept_S26A_signal_pept_1_CS"/>
</dbReference>
<dbReference type="GO" id="GO:0006465">
    <property type="term" value="P:signal peptide processing"/>
    <property type="evidence" value="ECO:0007669"/>
    <property type="project" value="InterPro"/>
</dbReference>
<dbReference type="InterPro" id="IPR019533">
    <property type="entry name" value="Peptidase_S26"/>
</dbReference>
<keyword evidence="5" id="KW-0378">Hydrolase</keyword>
<dbReference type="PROSITE" id="PS00761">
    <property type="entry name" value="SPASE_I_3"/>
    <property type="match status" value="1"/>
</dbReference>
<gene>
    <name evidence="9" type="ORF">Pla22_05130</name>
</gene>
<accession>A0A5C5WRQ7</accession>
<evidence type="ECO:0000259" key="8">
    <source>
        <dbReference type="Pfam" id="PF10502"/>
    </source>
</evidence>
<evidence type="ECO:0000256" key="1">
    <source>
        <dbReference type="ARBA" id="ARBA00000677"/>
    </source>
</evidence>
<dbReference type="SUPFAM" id="SSF51306">
    <property type="entry name" value="LexA/Signal peptidase"/>
    <property type="match status" value="1"/>
</dbReference>
<dbReference type="Proteomes" id="UP000316598">
    <property type="component" value="Unassembled WGS sequence"/>
</dbReference>
<evidence type="ECO:0000256" key="5">
    <source>
        <dbReference type="ARBA" id="ARBA00022801"/>
    </source>
</evidence>
<dbReference type="GO" id="GO:0016020">
    <property type="term" value="C:membrane"/>
    <property type="evidence" value="ECO:0007669"/>
    <property type="project" value="InterPro"/>
</dbReference>
<dbReference type="GO" id="GO:0009003">
    <property type="term" value="F:signal peptidase activity"/>
    <property type="evidence" value="ECO:0007669"/>
    <property type="project" value="UniProtKB-EC"/>
</dbReference>
<dbReference type="OrthoDB" id="9802919at2"/>
<name>A0A5C5WRQ7_9BACT</name>
<feature type="active site" evidence="7">
    <location>
        <position position="35"/>
    </location>
</feature>
<comment type="catalytic activity">
    <reaction evidence="1">
        <text>Cleavage of hydrophobic, N-terminal signal or leader sequences from secreted and periplasmic proteins.</text>
        <dbReference type="EC" id="3.4.21.89"/>
    </reaction>
</comment>
<organism evidence="9 10">
    <name type="scientific">Rubripirellula amarantea</name>
    <dbReference type="NCBI Taxonomy" id="2527999"/>
    <lineage>
        <taxon>Bacteria</taxon>
        <taxon>Pseudomonadati</taxon>
        <taxon>Planctomycetota</taxon>
        <taxon>Planctomycetia</taxon>
        <taxon>Pirellulales</taxon>
        <taxon>Pirellulaceae</taxon>
        <taxon>Rubripirellula</taxon>
    </lineage>
</organism>
<comment type="similarity">
    <text evidence="2">Belongs to the peptidase S26 family.</text>
</comment>